<dbReference type="EMBL" id="KB707569">
    <property type="protein sequence ID" value="EMR61669.1"/>
    <property type="molecule type" value="Genomic_DNA"/>
</dbReference>
<dbReference type="OrthoDB" id="4770388at2759"/>
<proteinExistence type="predicted"/>
<protein>
    <submittedName>
        <fullName evidence="2">Uncharacterized protein</fullName>
    </submittedName>
</protein>
<feature type="region of interest" description="Disordered" evidence="1">
    <location>
        <begin position="165"/>
        <end position="214"/>
    </location>
</feature>
<reference evidence="3" key="1">
    <citation type="journal article" date="2013" name="Genome Announc.">
        <title>Draft genome sequence of the grapevine dieback fungus Eutypa lata UCR-EL1.</title>
        <authorList>
            <person name="Blanco-Ulate B."/>
            <person name="Rolshausen P.E."/>
            <person name="Cantu D."/>
        </authorList>
    </citation>
    <scope>NUCLEOTIDE SEQUENCE [LARGE SCALE GENOMIC DNA]</scope>
    <source>
        <strain evidence="3">UCR-EL1</strain>
    </source>
</reference>
<gene>
    <name evidence="2" type="ORF">UCREL1_11396</name>
</gene>
<organism evidence="2 3">
    <name type="scientific">Eutypa lata (strain UCR-EL1)</name>
    <name type="common">Grapevine dieback disease fungus</name>
    <name type="synonym">Eutypa armeniacae</name>
    <dbReference type="NCBI Taxonomy" id="1287681"/>
    <lineage>
        <taxon>Eukaryota</taxon>
        <taxon>Fungi</taxon>
        <taxon>Dikarya</taxon>
        <taxon>Ascomycota</taxon>
        <taxon>Pezizomycotina</taxon>
        <taxon>Sordariomycetes</taxon>
        <taxon>Xylariomycetidae</taxon>
        <taxon>Xylariales</taxon>
        <taxon>Diatrypaceae</taxon>
        <taxon>Eutypa</taxon>
    </lineage>
</organism>
<feature type="compositionally biased region" description="Basic and acidic residues" evidence="1">
    <location>
        <begin position="165"/>
        <end position="187"/>
    </location>
</feature>
<accession>M7S6I4</accession>
<keyword evidence="3" id="KW-1185">Reference proteome</keyword>
<dbReference type="Proteomes" id="UP000012174">
    <property type="component" value="Unassembled WGS sequence"/>
</dbReference>
<dbReference type="HOGENOM" id="CLU_1288901_0_0_1"/>
<dbReference type="KEGG" id="ela:UCREL1_11396"/>
<evidence type="ECO:0000313" key="3">
    <source>
        <dbReference type="Proteomes" id="UP000012174"/>
    </source>
</evidence>
<sequence>MDHQSQNSTTTSSIPGTGIWGTILKSKGGPYDVRMTDDTGTPVNWIHPDLIKRCKLDRETCRTEMFKDFHGKPFKVKEYVWFTWVGRLDDKTYAGVFYPAPRESEIDVLLGDEFVKTNGRAQDVCAPERRLKDMRLFAQSSMSASVPLNHKLNLRTSSMLMCQQKQEKKDIQANKEEHDRQAAELSKRINGTPKKSDNKKNDKRHGSSSHQKGK</sequence>
<dbReference type="AlphaFoldDB" id="M7S6I4"/>
<name>M7S6I4_EUTLA</name>
<evidence type="ECO:0000313" key="2">
    <source>
        <dbReference type="EMBL" id="EMR61669.1"/>
    </source>
</evidence>
<evidence type="ECO:0000256" key="1">
    <source>
        <dbReference type="SAM" id="MobiDB-lite"/>
    </source>
</evidence>
<feature type="compositionally biased region" description="Basic residues" evidence="1">
    <location>
        <begin position="201"/>
        <end position="214"/>
    </location>
</feature>